<dbReference type="SUPFAM" id="SSF51735">
    <property type="entry name" value="NAD(P)-binding Rossmann-fold domains"/>
    <property type="match status" value="1"/>
</dbReference>
<dbReference type="EMBL" id="LAZR01000392">
    <property type="protein sequence ID" value="KKN70986.1"/>
    <property type="molecule type" value="Genomic_DNA"/>
</dbReference>
<dbReference type="InterPro" id="IPR023401">
    <property type="entry name" value="ODC_N"/>
</dbReference>
<evidence type="ECO:0000313" key="1">
    <source>
        <dbReference type="EMBL" id="KKN70986.1"/>
    </source>
</evidence>
<comment type="caution">
    <text evidence="1">The sequence shown here is derived from an EMBL/GenBank/DDBJ whole genome shotgun (WGS) entry which is preliminary data.</text>
</comment>
<dbReference type="InterPro" id="IPR036291">
    <property type="entry name" value="NAD(P)-bd_dom_sf"/>
</dbReference>
<dbReference type="Pfam" id="PF02423">
    <property type="entry name" value="OCD_Mu_crystall"/>
    <property type="match status" value="1"/>
</dbReference>
<proteinExistence type="predicted"/>
<dbReference type="InterPro" id="IPR003462">
    <property type="entry name" value="ODC_Mu_crystall"/>
</dbReference>
<organism evidence="1">
    <name type="scientific">marine sediment metagenome</name>
    <dbReference type="NCBI Taxonomy" id="412755"/>
    <lineage>
        <taxon>unclassified sequences</taxon>
        <taxon>metagenomes</taxon>
        <taxon>ecological metagenomes</taxon>
    </lineage>
</organism>
<dbReference type="PANTHER" id="PTHR13812">
    <property type="entry name" value="KETIMINE REDUCTASE MU-CRYSTALLIN"/>
    <property type="match status" value="1"/>
</dbReference>
<dbReference type="Gene3D" id="3.30.1780.10">
    <property type="entry name" value="ornithine cyclodeaminase, domain 1"/>
    <property type="match status" value="1"/>
</dbReference>
<reference evidence="1" key="1">
    <citation type="journal article" date="2015" name="Nature">
        <title>Complex archaea that bridge the gap between prokaryotes and eukaryotes.</title>
        <authorList>
            <person name="Spang A."/>
            <person name="Saw J.H."/>
            <person name="Jorgensen S.L."/>
            <person name="Zaremba-Niedzwiedzka K."/>
            <person name="Martijn J."/>
            <person name="Lind A.E."/>
            <person name="van Eijk R."/>
            <person name="Schleper C."/>
            <person name="Guy L."/>
            <person name="Ettema T.J."/>
        </authorList>
    </citation>
    <scope>NUCLEOTIDE SEQUENCE</scope>
</reference>
<accession>A0A0F9VBR1</accession>
<dbReference type="PIRSF" id="PIRSF001439">
    <property type="entry name" value="CryM"/>
    <property type="match status" value="1"/>
</dbReference>
<dbReference type="InterPro" id="IPR054860">
    <property type="entry name" value="BhcD-like"/>
</dbReference>
<dbReference type="NCBIfam" id="NF045643">
    <property type="entry name" value="ImmsucRedBhcD"/>
    <property type="match status" value="1"/>
</dbReference>
<dbReference type="Gene3D" id="3.40.50.720">
    <property type="entry name" value="NAD(P)-binding Rossmann-like Domain"/>
    <property type="match status" value="1"/>
</dbReference>
<sequence>MFIVSEESCKKLVGRADAFKAVEAVFAAMAKGDAYNFPVIREAIGHADALYGFKSGFDRSGLVLGLKSGGYWPGNAAKGLTNHQSTVFLFDADTGQLKALVGGNYLTAVRTAAASAVSIAHLARPDAKVLGMVGAGHQAAFQLRAAAEQRSFEKVVAWNFHPEMLPALAGVAEEIGLPFEAVERERLGAEADVIVSITSAHEPLMMRDWVKPGTHIACMGTDTKGKQEVDPALVAAATLFTDEIAQSVTIGEFQHAVAAGLVKEEAITPLGAVINGTHPGRTSDDEITLFDGTGVGLQDLAVASAAVELSRRSGDATEVAL</sequence>
<dbReference type="PANTHER" id="PTHR13812:SF19">
    <property type="entry name" value="KETIMINE REDUCTASE MU-CRYSTALLIN"/>
    <property type="match status" value="1"/>
</dbReference>
<dbReference type="AlphaFoldDB" id="A0A0F9VBR1"/>
<evidence type="ECO:0008006" key="2">
    <source>
        <dbReference type="Google" id="ProtNLM"/>
    </source>
</evidence>
<protein>
    <recommendedName>
        <fullName evidence="2">Ornithine cyclodeaminase</fullName>
    </recommendedName>
</protein>
<gene>
    <name evidence="1" type="ORF">LCGC14_0425030</name>
</gene>
<dbReference type="GO" id="GO:0005737">
    <property type="term" value="C:cytoplasm"/>
    <property type="evidence" value="ECO:0007669"/>
    <property type="project" value="TreeGrafter"/>
</dbReference>
<name>A0A0F9VBR1_9ZZZZ</name>